<dbReference type="InterPro" id="IPR002744">
    <property type="entry name" value="MIP18-like"/>
</dbReference>
<keyword evidence="4 8" id="KW-0547">Nucleotide-binding</keyword>
<dbReference type="InterPro" id="IPR000808">
    <property type="entry name" value="Mrp-like_CS"/>
</dbReference>
<dbReference type="Pfam" id="PF10609">
    <property type="entry name" value="ParA"/>
    <property type="match status" value="1"/>
</dbReference>
<dbReference type="InterPro" id="IPR033756">
    <property type="entry name" value="YlxH/NBP35"/>
</dbReference>
<dbReference type="EMBL" id="CP140153">
    <property type="protein sequence ID" value="WQH15599.1"/>
    <property type="molecule type" value="Genomic_DNA"/>
</dbReference>
<comment type="similarity">
    <text evidence="2">In the C-terminal section; belongs to the Mrp/NBP35 ATP-binding proteins family.</text>
</comment>
<evidence type="ECO:0000256" key="3">
    <source>
        <dbReference type="ARBA" id="ARBA00022723"/>
    </source>
</evidence>
<evidence type="ECO:0000256" key="7">
    <source>
        <dbReference type="ARBA" id="ARBA00023014"/>
    </source>
</evidence>
<evidence type="ECO:0000256" key="8">
    <source>
        <dbReference type="HAMAP-Rule" id="MF_02040"/>
    </source>
</evidence>
<evidence type="ECO:0000256" key="2">
    <source>
        <dbReference type="ARBA" id="ARBA00008205"/>
    </source>
</evidence>
<feature type="domain" description="MIP18 family-like" evidence="9">
    <location>
        <begin position="17"/>
        <end position="81"/>
    </location>
</feature>
<keyword evidence="11" id="KW-1185">Reference proteome</keyword>
<keyword evidence="3 8" id="KW-0479">Metal-binding</keyword>
<comment type="similarity">
    <text evidence="1">In the N-terminal section; belongs to the MIP18 family.</text>
</comment>
<dbReference type="PANTHER" id="PTHR42961">
    <property type="entry name" value="IRON-SULFUR PROTEIN NUBPL"/>
    <property type="match status" value="1"/>
</dbReference>
<proteinExistence type="inferred from homology"/>
<dbReference type="InterPro" id="IPR019591">
    <property type="entry name" value="Mrp/NBP35_ATP-bd"/>
</dbReference>
<evidence type="ECO:0000259" key="9">
    <source>
        <dbReference type="Pfam" id="PF01883"/>
    </source>
</evidence>
<evidence type="ECO:0000313" key="11">
    <source>
        <dbReference type="Proteomes" id="UP001327459"/>
    </source>
</evidence>
<dbReference type="HAMAP" id="MF_02040">
    <property type="entry name" value="Mrp_NBP35"/>
    <property type="match status" value="1"/>
</dbReference>
<protein>
    <recommendedName>
        <fullName evidence="8">Iron-sulfur cluster carrier protein</fullName>
    </recommendedName>
</protein>
<gene>
    <name evidence="10" type="primary">apbC</name>
    <name evidence="10" type="ORF">SR882_07460</name>
</gene>
<comment type="subunit">
    <text evidence="8">Homodimer.</text>
</comment>
<evidence type="ECO:0000256" key="5">
    <source>
        <dbReference type="ARBA" id="ARBA00022840"/>
    </source>
</evidence>
<accession>A0ABZ0YTW0</accession>
<evidence type="ECO:0000256" key="4">
    <source>
        <dbReference type="ARBA" id="ARBA00022741"/>
    </source>
</evidence>
<dbReference type="InterPro" id="IPR034904">
    <property type="entry name" value="FSCA_dom_sf"/>
</dbReference>
<dbReference type="SUPFAM" id="SSF52540">
    <property type="entry name" value="P-loop containing nucleoside triphosphate hydrolases"/>
    <property type="match status" value="1"/>
</dbReference>
<dbReference type="Gene3D" id="3.30.300.130">
    <property type="entry name" value="Fe-S cluster assembly (FSCA)"/>
    <property type="match status" value="1"/>
</dbReference>
<reference evidence="10 11" key="1">
    <citation type="submission" date="2023-11" db="EMBL/GenBank/DDBJ databases">
        <title>MicrobeMod: A computational toolkit for identifying prokaryotic methylation and restriction-modification with nanopore sequencing.</title>
        <authorList>
            <person name="Crits-Christoph A."/>
            <person name="Kang S.C."/>
            <person name="Lee H."/>
            <person name="Ostrov N."/>
        </authorList>
    </citation>
    <scope>NUCLEOTIDE SEQUENCE [LARGE SCALE GENOMIC DNA]</scope>
    <source>
        <strain evidence="10 11">ATCC 49870</strain>
    </source>
</reference>
<dbReference type="PANTHER" id="PTHR42961:SF2">
    <property type="entry name" value="IRON-SULFUR PROTEIN NUBPL"/>
    <property type="match status" value="1"/>
</dbReference>
<comment type="function">
    <text evidence="8">Binds and transfers iron-sulfur (Fe-S) clusters to target apoproteins. Can hydrolyze ATP.</text>
</comment>
<comment type="similarity">
    <text evidence="8">Belongs to the Mrp/NBP35 ATP-binding proteins family.</text>
</comment>
<keyword evidence="7 8" id="KW-0411">Iron-sulfur</keyword>
<dbReference type="SUPFAM" id="SSF117916">
    <property type="entry name" value="Fe-S cluster assembly (FSCA) domain-like"/>
    <property type="match status" value="1"/>
</dbReference>
<dbReference type="PROSITE" id="PS01215">
    <property type="entry name" value="MRP"/>
    <property type="match status" value="1"/>
</dbReference>
<evidence type="ECO:0000313" key="10">
    <source>
        <dbReference type="EMBL" id="WQH15599.1"/>
    </source>
</evidence>
<keyword evidence="8" id="KW-0378">Hydrolase</keyword>
<keyword evidence="6 8" id="KW-0408">Iron</keyword>
<dbReference type="Gene3D" id="3.40.50.300">
    <property type="entry name" value="P-loop containing nucleotide triphosphate hydrolases"/>
    <property type="match status" value="1"/>
</dbReference>
<organism evidence="10 11">
    <name type="scientific">Guyparkeria halophila</name>
    <dbReference type="NCBI Taxonomy" id="47960"/>
    <lineage>
        <taxon>Bacteria</taxon>
        <taxon>Pseudomonadati</taxon>
        <taxon>Pseudomonadota</taxon>
        <taxon>Gammaproteobacteria</taxon>
        <taxon>Chromatiales</taxon>
        <taxon>Thioalkalibacteraceae</taxon>
        <taxon>Guyparkeria</taxon>
    </lineage>
</organism>
<feature type="binding site" evidence="8">
    <location>
        <begin position="116"/>
        <end position="123"/>
    </location>
    <ligand>
        <name>ATP</name>
        <dbReference type="ChEBI" id="CHEBI:30616"/>
    </ligand>
</feature>
<dbReference type="Pfam" id="PF01883">
    <property type="entry name" value="FeS_assembly_P"/>
    <property type="match status" value="1"/>
</dbReference>
<dbReference type="InterPro" id="IPR027417">
    <property type="entry name" value="P-loop_NTPase"/>
</dbReference>
<name>A0ABZ0YTW0_9GAMM</name>
<dbReference type="NCBIfam" id="NF008669">
    <property type="entry name" value="PRK11670.1"/>
    <property type="match status" value="1"/>
</dbReference>
<dbReference type="CDD" id="cd02037">
    <property type="entry name" value="Mrp_NBP35"/>
    <property type="match status" value="1"/>
</dbReference>
<keyword evidence="5 8" id="KW-0067">ATP-binding</keyword>
<dbReference type="Proteomes" id="UP001327459">
    <property type="component" value="Chromosome"/>
</dbReference>
<sequence length="371" mass="39291">MMGLFGKKRNANDERNADIQRAVEAICDPNNGQTLAESGAIERVECRNSSCQIDIVLDYPPGDWEAELTSRVREAVTTVDASLDPDVTVAFVAPEGSAMHGKPLPGVKNIIAVASGKGGVGKSSTSINLALALAADGAKVGLLDADIYGPSQPSMLGSHEKPRQVDDKSMAPVEAHGLQTMSIGYLVDEESAMVWRGPMVTSALMQLLNDTRWDGLDYLVVDMPPGTGDVQLTLAQKVPVAGSVIVTTPQEIATLDARKAINMFNKVNVPILGVIENMATHVCSNCGHVEAIFGEGGGESIARRYDTELLGRLPLDLRIREDLDAGTPTVAKDPTGALAGTYRQAARRLAAGLGRAVRAEEQAGPEIVIEE</sequence>
<evidence type="ECO:0000256" key="1">
    <source>
        <dbReference type="ARBA" id="ARBA00007352"/>
    </source>
</evidence>
<dbReference type="InterPro" id="IPR044304">
    <property type="entry name" value="NUBPL-like"/>
</dbReference>
<evidence type="ECO:0000256" key="6">
    <source>
        <dbReference type="ARBA" id="ARBA00023004"/>
    </source>
</evidence>